<evidence type="ECO:0008006" key="3">
    <source>
        <dbReference type="Google" id="ProtNLM"/>
    </source>
</evidence>
<dbReference type="Gene3D" id="3.30.70.1400">
    <property type="entry name" value="Aminomethyltransferase beta-barrel domains"/>
    <property type="match status" value="1"/>
</dbReference>
<dbReference type="Gene3D" id="2.40.30.160">
    <property type="match status" value="1"/>
</dbReference>
<dbReference type="PANTHER" id="PTHR22602:SF0">
    <property type="entry name" value="TRANSFERASE CAF17, MITOCHONDRIAL-RELATED"/>
    <property type="match status" value="1"/>
</dbReference>
<dbReference type="HOGENOM" id="CLU_007884_6_2_4"/>
<organism evidence="1 2">
    <name type="scientific">Bordetella bronchiseptica 253</name>
    <dbReference type="NCBI Taxonomy" id="568707"/>
    <lineage>
        <taxon>Bacteria</taxon>
        <taxon>Pseudomonadati</taxon>
        <taxon>Pseudomonadota</taxon>
        <taxon>Betaproteobacteria</taxon>
        <taxon>Burkholderiales</taxon>
        <taxon>Alcaligenaceae</taxon>
        <taxon>Bordetella</taxon>
    </lineage>
</organism>
<dbReference type="GO" id="GO:0016226">
    <property type="term" value="P:iron-sulfur cluster assembly"/>
    <property type="evidence" value="ECO:0007669"/>
    <property type="project" value="TreeGrafter"/>
</dbReference>
<evidence type="ECO:0000313" key="2">
    <source>
        <dbReference type="Proteomes" id="UP000007564"/>
    </source>
</evidence>
<dbReference type="OrthoDB" id="9796287at2"/>
<dbReference type="SUPFAM" id="SSF103025">
    <property type="entry name" value="Folate-binding domain"/>
    <property type="match status" value="1"/>
</dbReference>
<name>A0A0C6P2F6_BORBO</name>
<dbReference type="RefSeq" id="WP_015063766.1">
    <property type="nucleotide sequence ID" value="NC_019382.1"/>
</dbReference>
<proteinExistence type="predicted"/>
<sequence>MHAFYDSIPARADGSAQCAPLASLRVIGAAGADALAFLHGQLTQDVTGQPADHARLAGYCTAKGRLLATLVMWRAAAADESAPVWQALVRADVAEAVLKRLSMFVLRAKARLAPVPAWAAGVQCAPAALAALQDAAGGALPAAPWQRAELPTGTWIGAPSADAQPRWWWIATEAQLERAGALAAHLGRASESAWQAADLAAGLPWIGAATQDVFIPQTVNLDLIDGVSFTKGCYPGQEVVARSHYRGTVKRRMAHGVIAQAPADLPEPLAGQDIYDSARPDEPCGRVVDAARHDGRLALLFETTLASLPGGDLRLGSANGPRIALAPLPYELAGNAAG</sequence>
<dbReference type="InterPro" id="IPR017703">
    <property type="entry name" value="YgfZ/GCV_T_CS"/>
</dbReference>
<dbReference type="AlphaFoldDB" id="A0A0C6P2F6"/>
<dbReference type="Proteomes" id="UP000007564">
    <property type="component" value="Chromosome"/>
</dbReference>
<dbReference type="KEGG" id="bbh:BN112_0451"/>
<dbReference type="NCBIfam" id="TIGR03317">
    <property type="entry name" value="ygfZ_signature"/>
    <property type="match status" value="1"/>
</dbReference>
<dbReference type="Gene3D" id="3.30.70.1630">
    <property type="match status" value="1"/>
</dbReference>
<evidence type="ECO:0000313" key="1">
    <source>
        <dbReference type="EMBL" id="CCJ52369.1"/>
    </source>
</evidence>
<gene>
    <name evidence="1" type="ORF">BN112_0451</name>
</gene>
<accession>A0A0C6P2F6</accession>
<dbReference type="InterPro" id="IPR045179">
    <property type="entry name" value="YgfZ/GcvT"/>
</dbReference>
<reference evidence="1 2" key="1">
    <citation type="journal article" date="2012" name="BMC Genomics">
        <title>Comparative genomics of the classical Bordetella subspecies: the evolution and exchange of virulence-associated diversity amongst closely related pathogens.</title>
        <authorList>
            <person name="Park J."/>
            <person name="Zhang Y."/>
            <person name="Buboltz A.M."/>
            <person name="Zhang X."/>
            <person name="Schuster S.C."/>
            <person name="Ahuja U."/>
            <person name="Liu M."/>
            <person name="Miller J.F."/>
            <person name="Sebaihia M."/>
            <person name="Bentley S.D."/>
            <person name="Parkhill J."/>
            <person name="Harvill E.T."/>
        </authorList>
    </citation>
    <scope>NUCLEOTIDE SEQUENCE [LARGE SCALE GENOMIC DNA]</scope>
    <source>
        <strain evidence="1 2">253</strain>
    </source>
</reference>
<dbReference type="PANTHER" id="PTHR22602">
    <property type="entry name" value="TRANSFERASE CAF17, MITOCHONDRIAL-RELATED"/>
    <property type="match status" value="1"/>
</dbReference>
<protein>
    <recommendedName>
        <fullName evidence="3">Aminomethyltransferase folate-binding domain-containing protein</fullName>
    </recommendedName>
</protein>
<dbReference type="EMBL" id="HE965806">
    <property type="protein sequence ID" value="CCJ52369.1"/>
    <property type="molecule type" value="Genomic_DNA"/>
</dbReference>